<dbReference type="GO" id="GO:0006885">
    <property type="term" value="P:regulation of pH"/>
    <property type="evidence" value="ECO:0007669"/>
    <property type="project" value="TreeGrafter"/>
</dbReference>
<name>A0A811QAK8_9POAL</name>
<evidence type="ECO:0000256" key="10">
    <source>
        <dbReference type="ARBA" id="ARBA00023136"/>
    </source>
</evidence>
<feature type="transmembrane region" description="Helical" evidence="12">
    <location>
        <begin position="130"/>
        <end position="151"/>
    </location>
</feature>
<accession>A0A811QAK8</accession>
<dbReference type="Proteomes" id="UP000604825">
    <property type="component" value="Unassembled WGS sequence"/>
</dbReference>
<keyword evidence="8 12" id="KW-1133">Transmembrane helix</keyword>
<comment type="function">
    <text evidence="1">May function as sodium-coupled metabolite transporter across the chloroplast envelope.</text>
</comment>
<proteinExistence type="inferred from homology"/>
<dbReference type="PANTHER" id="PTHR32468">
    <property type="entry name" value="CATION/H + ANTIPORTER"/>
    <property type="match status" value="1"/>
</dbReference>
<evidence type="ECO:0000256" key="9">
    <source>
        <dbReference type="ARBA" id="ARBA00023065"/>
    </source>
</evidence>
<evidence type="ECO:0000313" key="15">
    <source>
        <dbReference type="Proteomes" id="UP000604825"/>
    </source>
</evidence>
<sequence>MQGGILLGPSTLGRNKAFLNHLFLMESLTMLDTLAKIGMLLFLFLVGLELDLASLRRTGSRTLAIAVAGISLPVMLGPGSLLALCAAIARNAPCGPFIVFMGVALSITAFPMLARILAELKLLTTDLGHMVMFAMAVSDITTWILLALAIVL</sequence>
<dbReference type="GO" id="GO:0009941">
    <property type="term" value="C:chloroplast envelope"/>
    <property type="evidence" value="ECO:0007669"/>
    <property type="project" value="UniProtKB-SubCell"/>
</dbReference>
<dbReference type="GO" id="GO:0016020">
    <property type="term" value="C:membrane"/>
    <property type="evidence" value="ECO:0007669"/>
    <property type="project" value="UniProtKB-SubCell"/>
</dbReference>
<gene>
    <name evidence="14" type="ORF">NCGR_LOCUS37393</name>
</gene>
<dbReference type="Pfam" id="PF00999">
    <property type="entry name" value="Na_H_Exchanger"/>
    <property type="match status" value="1"/>
</dbReference>
<dbReference type="GO" id="GO:1902600">
    <property type="term" value="P:proton transmembrane transport"/>
    <property type="evidence" value="ECO:0007669"/>
    <property type="project" value="InterPro"/>
</dbReference>
<dbReference type="InterPro" id="IPR050794">
    <property type="entry name" value="CPA2_transporter"/>
</dbReference>
<protein>
    <recommendedName>
        <fullName evidence="13">Cation/H+ exchanger transmembrane domain-containing protein</fullName>
    </recommendedName>
</protein>
<feature type="domain" description="Cation/H+ exchanger transmembrane" evidence="13">
    <location>
        <begin position="4"/>
        <end position="151"/>
    </location>
</feature>
<evidence type="ECO:0000256" key="4">
    <source>
        <dbReference type="ARBA" id="ARBA00022448"/>
    </source>
</evidence>
<evidence type="ECO:0000259" key="13">
    <source>
        <dbReference type="Pfam" id="PF00999"/>
    </source>
</evidence>
<comment type="caution">
    <text evidence="14">The sequence shown here is derived from an EMBL/GenBank/DDBJ whole genome shotgun (WGS) entry which is preliminary data.</text>
</comment>
<evidence type="ECO:0000256" key="8">
    <source>
        <dbReference type="ARBA" id="ARBA00022989"/>
    </source>
</evidence>
<comment type="subcellular location">
    <subcellularLocation>
        <location evidence="3">Membrane</location>
        <topology evidence="3">Multi-pass membrane protein</topology>
    </subcellularLocation>
    <subcellularLocation>
        <location evidence="2">Plastid</location>
        <location evidence="2">Chloroplast envelope</location>
    </subcellularLocation>
</comment>
<evidence type="ECO:0000313" key="14">
    <source>
        <dbReference type="EMBL" id="CAD6253771.1"/>
    </source>
</evidence>
<keyword evidence="7" id="KW-0630">Potassium</keyword>
<keyword evidence="5" id="KW-0633">Potassium transport</keyword>
<comment type="similarity">
    <text evidence="11">Belongs to the monovalent cation:proton antiporter 2 (CPA2) transporter (TC 2.A.37) family. CHX (TC 2.A.37.4) subfamily.</text>
</comment>
<evidence type="ECO:0000256" key="2">
    <source>
        <dbReference type="ARBA" id="ARBA00004119"/>
    </source>
</evidence>
<evidence type="ECO:0000256" key="5">
    <source>
        <dbReference type="ARBA" id="ARBA00022538"/>
    </source>
</evidence>
<evidence type="ECO:0000256" key="7">
    <source>
        <dbReference type="ARBA" id="ARBA00022958"/>
    </source>
</evidence>
<evidence type="ECO:0000256" key="3">
    <source>
        <dbReference type="ARBA" id="ARBA00004141"/>
    </source>
</evidence>
<dbReference type="GO" id="GO:0006813">
    <property type="term" value="P:potassium ion transport"/>
    <property type="evidence" value="ECO:0007669"/>
    <property type="project" value="UniProtKB-KW"/>
</dbReference>
<dbReference type="GO" id="GO:0012505">
    <property type="term" value="C:endomembrane system"/>
    <property type="evidence" value="ECO:0007669"/>
    <property type="project" value="TreeGrafter"/>
</dbReference>
<keyword evidence="4" id="KW-0813">Transport</keyword>
<evidence type="ECO:0000256" key="12">
    <source>
        <dbReference type="SAM" id="Phobius"/>
    </source>
</evidence>
<reference evidence="14" key="1">
    <citation type="submission" date="2020-10" db="EMBL/GenBank/DDBJ databases">
        <authorList>
            <person name="Han B."/>
            <person name="Lu T."/>
            <person name="Zhao Q."/>
            <person name="Huang X."/>
            <person name="Zhao Y."/>
        </authorList>
    </citation>
    <scope>NUCLEOTIDE SEQUENCE</scope>
</reference>
<keyword evidence="15" id="KW-1185">Reference proteome</keyword>
<dbReference type="OrthoDB" id="2687058at2759"/>
<dbReference type="InterPro" id="IPR006153">
    <property type="entry name" value="Cation/H_exchanger_TM"/>
</dbReference>
<keyword evidence="6 12" id="KW-0812">Transmembrane</keyword>
<feature type="transmembrane region" description="Helical" evidence="12">
    <location>
        <begin position="62"/>
        <end position="89"/>
    </location>
</feature>
<feature type="transmembrane region" description="Helical" evidence="12">
    <location>
        <begin position="95"/>
        <end position="118"/>
    </location>
</feature>
<feature type="transmembrane region" description="Helical" evidence="12">
    <location>
        <begin position="33"/>
        <end position="50"/>
    </location>
</feature>
<evidence type="ECO:0000256" key="1">
    <source>
        <dbReference type="ARBA" id="ARBA00003198"/>
    </source>
</evidence>
<dbReference type="InterPro" id="IPR038770">
    <property type="entry name" value="Na+/solute_symporter_sf"/>
</dbReference>
<dbReference type="AlphaFoldDB" id="A0A811QAK8"/>
<keyword evidence="10 12" id="KW-0472">Membrane</keyword>
<dbReference type="Gene3D" id="1.20.1530.20">
    <property type="match status" value="1"/>
</dbReference>
<dbReference type="GO" id="GO:0015297">
    <property type="term" value="F:antiporter activity"/>
    <property type="evidence" value="ECO:0007669"/>
    <property type="project" value="InterPro"/>
</dbReference>
<dbReference type="PANTHER" id="PTHR32468:SF122">
    <property type="entry name" value="OS03G0828600 PROTEIN"/>
    <property type="match status" value="1"/>
</dbReference>
<dbReference type="EMBL" id="CAJGYO010000009">
    <property type="protein sequence ID" value="CAD6253771.1"/>
    <property type="molecule type" value="Genomic_DNA"/>
</dbReference>
<keyword evidence="9" id="KW-0406">Ion transport</keyword>
<evidence type="ECO:0000256" key="11">
    <source>
        <dbReference type="ARBA" id="ARBA00038341"/>
    </source>
</evidence>
<evidence type="ECO:0000256" key="6">
    <source>
        <dbReference type="ARBA" id="ARBA00022692"/>
    </source>
</evidence>
<organism evidence="14 15">
    <name type="scientific">Miscanthus lutarioriparius</name>
    <dbReference type="NCBI Taxonomy" id="422564"/>
    <lineage>
        <taxon>Eukaryota</taxon>
        <taxon>Viridiplantae</taxon>
        <taxon>Streptophyta</taxon>
        <taxon>Embryophyta</taxon>
        <taxon>Tracheophyta</taxon>
        <taxon>Spermatophyta</taxon>
        <taxon>Magnoliopsida</taxon>
        <taxon>Liliopsida</taxon>
        <taxon>Poales</taxon>
        <taxon>Poaceae</taxon>
        <taxon>PACMAD clade</taxon>
        <taxon>Panicoideae</taxon>
        <taxon>Andropogonodae</taxon>
        <taxon>Andropogoneae</taxon>
        <taxon>Saccharinae</taxon>
        <taxon>Miscanthus</taxon>
    </lineage>
</organism>